<evidence type="ECO:0000256" key="4">
    <source>
        <dbReference type="ARBA" id="ARBA00023136"/>
    </source>
</evidence>
<reference evidence="8" key="1">
    <citation type="submission" date="2012-08" db="EMBL/GenBank/DDBJ databases">
        <title>The Genome Sequence of Wuchereria bancrofti.</title>
        <authorList>
            <person name="Nutman T.B."/>
            <person name="Fink D.L."/>
            <person name="Russ C."/>
            <person name="Young S."/>
            <person name="Zeng Q."/>
            <person name="Koehrsen M."/>
            <person name="Alvarado L."/>
            <person name="Berlin A."/>
            <person name="Chapman S.B."/>
            <person name="Chen Z."/>
            <person name="Freedman E."/>
            <person name="Gellesch M."/>
            <person name="Goldberg J."/>
            <person name="Griggs A."/>
            <person name="Gujja S."/>
            <person name="Heilman E.R."/>
            <person name="Heiman D."/>
            <person name="Hepburn T."/>
            <person name="Howarth C."/>
            <person name="Jen D."/>
            <person name="Larson L."/>
            <person name="Lewis B."/>
            <person name="Mehta T."/>
            <person name="Park D."/>
            <person name="Pearson M."/>
            <person name="Roberts A."/>
            <person name="Saif S."/>
            <person name="Shea T."/>
            <person name="Shenoy N."/>
            <person name="Sisk P."/>
            <person name="Stolte C."/>
            <person name="Sykes S."/>
            <person name="Walk T."/>
            <person name="White J."/>
            <person name="Yandava C."/>
            <person name="Haas B."/>
            <person name="Henn M.R."/>
            <person name="Nusbaum C."/>
            <person name="Birren B."/>
        </authorList>
    </citation>
    <scope>NUCLEOTIDE SEQUENCE [LARGE SCALE GENOMIC DNA]</scope>
    <source>
        <strain evidence="8">NA</strain>
    </source>
</reference>
<evidence type="ECO:0000256" key="2">
    <source>
        <dbReference type="ARBA" id="ARBA00022692"/>
    </source>
</evidence>
<dbReference type="AlphaFoldDB" id="J9E8S8"/>
<feature type="domain" description="Amino acid transporter transmembrane" evidence="6">
    <location>
        <begin position="2"/>
        <end position="67"/>
    </location>
</feature>
<protein>
    <recommendedName>
        <fullName evidence="6">Amino acid transporter transmembrane domain-containing protein</fullName>
    </recommendedName>
</protein>
<sequence>FGWHRIIIRTIVLLAILFVAETVPKFGPILNVIGGSTVALTSAMLPLIYNNYLNASIHDPITNTYKRPTFL</sequence>
<proteinExistence type="predicted"/>
<comment type="subcellular location">
    <subcellularLocation>
        <location evidence="1">Membrane</location>
    </subcellularLocation>
</comment>
<dbReference type="Proteomes" id="UP000004810">
    <property type="component" value="Unassembled WGS sequence"/>
</dbReference>
<dbReference type="InterPro" id="IPR013057">
    <property type="entry name" value="AA_transpt_TM"/>
</dbReference>
<dbReference type="GO" id="GO:0016020">
    <property type="term" value="C:membrane"/>
    <property type="evidence" value="ECO:0007669"/>
    <property type="project" value="UniProtKB-SubCell"/>
</dbReference>
<evidence type="ECO:0000313" key="8">
    <source>
        <dbReference type="Proteomes" id="UP000004810"/>
    </source>
</evidence>
<gene>
    <name evidence="7" type="ORF">WUBG_15708</name>
</gene>
<name>J9E8S8_WUCBA</name>
<accession>J9E8S8</accession>
<comment type="caution">
    <text evidence="7">The sequence shown here is derived from an EMBL/GenBank/DDBJ whole genome shotgun (WGS) entry which is preliminary data.</text>
</comment>
<feature type="non-terminal residue" evidence="7">
    <location>
        <position position="1"/>
    </location>
</feature>
<feature type="transmembrane region" description="Helical" evidence="5">
    <location>
        <begin position="30"/>
        <end position="49"/>
    </location>
</feature>
<keyword evidence="3 5" id="KW-1133">Transmembrane helix</keyword>
<organism evidence="7 8">
    <name type="scientific">Wuchereria bancrofti</name>
    <dbReference type="NCBI Taxonomy" id="6293"/>
    <lineage>
        <taxon>Eukaryota</taxon>
        <taxon>Metazoa</taxon>
        <taxon>Ecdysozoa</taxon>
        <taxon>Nematoda</taxon>
        <taxon>Chromadorea</taxon>
        <taxon>Rhabditida</taxon>
        <taxon>Spirurina</taxon>
        <taxon>Spiruromorpha</taxon>
        <taxon>Filarioidea</taxon>
        <taxon>Onchocercidae</taxon>
        <taxon>Wuchereria</taxon>
    </lineage>
</organism>
<keyword evidence="2 5" id="KW-0812">Transmembrane</keyword>
<evidence type="ECO:0000256" key="5">
    <source>
        <dbReference type="SAM" id="Phobius"/>
    </source>
</evidence>
<dbReference type="EMBL" id="ADBV01014158">
    <property type="protein sequence ID" value="EJW73387.1"/>
    <property type="molecule type" value="Genomic_DNA"/>
</dbReference>
<evidence type="ECO:0000256" key="3">
    <source>
        <dbReference type="ARBA" id="ARBA00022989"/>
    </source>
</evidence>
<evidence type="ECO:0000313" key="7">
    <source>
        <dbReference type="EMBL" id="EJW73387.1"/>
    </source>
</evidence>
<evidence type="ECO:0000256" key="1">
    <source>
        <dbReference type="ARBA" id="ARBA00004370"/>
    </source>
</evidence>
<feature type="transmembrane region" description="Helical" evidence="5">
    <location>
        <begin position="6"/>
        <end position="23"/>
    </location>
</feature>
<keyword evidence="4 5" id="KW-0472">Membrane</keyword>
<dbReference type="Pfam" id="PF01490">
    <property type="entry name" value="Aa_trans"/>
    <property type="match status" value="1"/>
</dbReference>
<evidence type="ECO:0000259" key="6">
    <source>
        <dbReference type="Pfam" id="PF01490"/>
    </source>
</evidence>
<feature type="non-terminal residue" evidence="7">
    <location>
        <position position="71"/>
    </location>
</feature>